<reference evidence="2" key="1">
    <citation type="journal article" date="2015" name="Proc. Natl. Acad. Sci. U.S.A.">
        <title>Networks of energetic and metabolic interactions define dynamics in microbial communities.</title>
        <authorList>
            <person name="Embree M."/>
            <person name="Liu J.K."/>
            <person name="Al-Bassam M.M."/>
            <person name="Zengler K."/>
        </authorList>
    </citation>
    <scope>NUCLEOTIDE SEQUENCE</scope>
</reference>
<dbReference type="InterPro" id="IPR058463">
    <property type="entry name" value="DUF8150"/>
</dbReference>
<feature type="region of interest" description="Disordered" evidence="1">
    <location>
        <begin position="66"/>
        <end position="90"/>
    </location>
</feature>
<evidence type="ECO:0000313" key="2">
    <source>
        <dbReference type="EMBL" id="KUG14639.1"/>
    </source>
</evidence>
<comment type="caution">
    <text evidence="2">The sequence shown here is derived from an EMBL/GenBank/DDBJ whole genome shotgun (WGS) entry which is preliminary data.</text>
</comment>
<dbReference type="Pfam" id="PF26477">
    <property type="entry name" value="DUF8150"/>
    <property type="match status" value="1"/>
</dbReference>
<feature type="compositionally biased region" description="Basic and acidic residues" evidence="1">
    <location>
        <begin position="81"/>
        <end position="90"/>
    </location>
</feature>
<name>A0A0W8F195_9ZZZZ</name>
<sequence>MRAPDEELRERLRRDRIWFVRRSAAWVRAVPNEVWSKRQCEFINSLFLNRSGFPLTRDQYIRMIDASRSASGRRKGSPRMPDLRKYGQVP</sequence>
<accession>A0A0W8F195</accession>
<protein>
    <submittedName>
        <fullName evidence="2">Uncharacterized protein</fullName>
    </submittedName>
</protein>
<dbReference type="EMBL" id="LNQE01001636">
    <property type="protein sequence ID" value="KUG14639.1"/>
    <property type="molecule type" value="Genomic_DNA"/>
</dbReference>
<gene>
    <name evidence="2" type="ORF">ASZ90_015725</name>
</gene>
<organism evidence="2">
    <name type="scientific">hydrocarbon metagenome</name>
    <dbReference type="NCBI Taxonomy" id="938273"/>
    <lineage>
        <taxon>unclassified sequences</taxon>
        <taxon>metagenomes</taxon>
        <taxon>ecological metagenomes</taxon>
    </lineage>
</organism>
<proteinExistence type="predicted"/>
<dbReference type="AlphaFoldDB" id="A0A0W8F195"/>
<evidence type="ECO:0000256" key="1">
    <source>
        <dbReference type="SAM" id="MobiDB-lite"/>
    </source>
</evidence>